<dbReference type="InterPro" id="IPR046342">
    <property type="entry name" value="CBS_dom_sf"/>
</dbReference>
<evidence type="ECO:0000313" key="8">
    <source>
        <dbReference type="Proteomes" id="UP000326687"/>
    </source>
</evidence>
<dbReference type="Gene3D" id="3.10.580.10">
    <property type="entry name" value="CBS-domain"/>
    <property type="match status" value="1"/>
</dbReference>
<reference evidence="5 8" key="2">
    <citation type="submission" date="2019-09" db="EMBL/GenBank/DDBJ databases">
        <title>Vibrio Fortis S7-72.</title>
        <authorList>
            <person name="Das S.K."/>
        </authorList>
    </citation>
    <scope>NUCLEOTIDE SEQUENCE [LARGE SCALE GENOMIC DNA]</scope>
    <source>
        <strain evidence="5 8">S7-72</strain>
    </source>
</reference>
<reference evidence="4 9" key="3">
    <citation type="submission" date="2019-09" db="EMBL/GenBank/DDBJ databases">
        <title>Whole genome sequence of Vibrio fortis.</title>
        <authorList>
            <person name="Das S.K."/>
        </authorList>
    </citation>
    <scope>NUCLEOTIDE SEQUENCE [LARGE SCALE GENOMIC DNA]</scope>
    <source>
        <strain evidence="4 9">AN60</strain>
    </source>
</reference>
<dbReference type="PANTHER" id="PTHR43080:SF2">
    <property type="entry name" value="CBS DOMAIN-CONTAINING PROTEIN"/>
    <property type="match status" value="1"/>
</dbReference>
<comment type="caution">
    <text evidence="6">The sequence shown here is derived from an EMBL/GenBank/DDBJ whole genome shotgun (WGS) entry which is preliminary data.</text>
</comment>
<dbReference type="EMBL" id="VXDD01000001">
    <property type="protein sequence ID" value="KAB0304100.1"/>
    <property type="molecule type" value="Genomic_DNA"/>
</dbReference>
<dbReference type="SMART" id="SM00116">
    <property type="entry name" value="CBS"/>
    <property type="match status" value="2"/>
</dbReference>
<evidence type="ECO:0000313" key="5">
    <source>
        <dbReference type="EMBL" id="KAB0304100.1"/>
    </source>
</evidence>
<evidence type="ECO:0000313" key="9">
    <source>
        <dbReference type="Proteomes" id="UP000326789"/>
    </source>
</evidence>
<dbReference type="PANTHER" id="PTHR43080">
    <property type="entry name" value="CBS DOMAIN-CONTAINING PROTEIN CBSX3, MITOCHONDRIAL"/>
    <property type="match status" value="1"/>
</dbReference>
<protein>
    <submittedName>
        <fullName evidence="4">CBS domain-containing protein</fullName>
    </submittedName>
</protein>
<organism evidence="6 7">
    <name type="scientific">Vibrio fortis</name>
    <dbReference type="NCBI Taxonomy" id="212667"/>
    <lineage>
        <taxon>Bacteria</taxon>
        <taxon>Pseudomonadati</taxon>
        <taxon>Pseudomonadota</taxon>
        <taxon>Gammaproteobacteria</taxon>
        <taxon>Vibrionales</taxon>
        <taxon>Vibrionaceae</taxon>
        <taxon>Vibrio</taxon>
    </lineage>
</organism>
<dbReference type="Proteomes" id="UP000326789">
    <property type="component" value="Unassembled WGS sequence"/>
</dbReference>
<dbReference type="InterPro" id="IPR000644">
    <property type="entry name" value="CBS_dom"/>
</dbReference>
<evidence type="ECO:0000259" key="3">
    <source>
        <dbReference type="PROSITE" id="PS51371"/>
    </source>
</evidence>
<dbReference type="SUPFAM" id="SSF54631">
    <property type="entry name" value="CBS-domain pair"/>
    <property type="match status" value="1"/>
</dbReference>
<dbReference type="EMBL" id="VWSE01000008">
    <property type="protein sequence ID" value="KAB0286614.1"/>
    <property type="molecule type" value="Genomic_DNA"/>
</dbReference>
<feature type="domain" description="CBS" evidence="3">
    <location>
        <begin position="10"/>
        <end position="70"/>
    </location>
</feature>
<proteinExistence type="predicted"/>
<dbReference type="STRING" id="212667.VFDL14_06930"/>
<evidence type="ECO:0000256" key="2">
    <source>
        <dbReference type="PROSITE-ProRule" id="PRU00703"/>
    </source>
</evidence>
<dbReference type="InterPro" id="IPR051257">
    <property type="entry name" value="Diverse_CBS-Domain"/>
</dbReference>
<dbReference type="InterPro" id="IPR044729">
    <property type="entry name" value="CBS_bac"/>
</dbReference>
<dbReference type="OrthoDB" id="9790355at2"/>
<keyword evidence="7" id="KW-1185">Reference proteome</keyword>
<reference evidence="6 7" key="1">
    <citation type="submission" date="2014-02" db="EMBL/GenBank/DDBJ databases">
        <title>Vibrio fortis Dalian14 Genome Sequencing.</title>
        <authorList>
            <person name="Wang Y."/>
            <person name="Song L."/>
            <person name="Liu G."/>
            <person name="Ding J."/>
        </authorList>
    </citation>
    <scope>NUCLEOTIDE SEQUENCE [LARGE SCALE GENOMIC DNA]</scope>
    <source>
        <strain evidence="6 7">Dalian14</strain>
    </source>
</reference>
<feature type="domain" description="CBS" evidence="3">
    <location>
        <begin position="77"/>
        <end position="133"/>
    </location>
</feature>
<dbReference type="RefSeq" id="WP_032549511.1">
    <property type="nucleotide sequence ID" value="NZ_BTGL01000004.1"/>
</dbReference>
<evidence type="ECO:0000313" key="7">
    <source>
        <dbReference type="Proteomes" id="UP000027219"/>
    </source>
</evidence>
<sequence length="138" mass="15457">MNSIKVKDYMTLQVVTFTPDMPLSLALDKVMRSHHMGGPVIDESEKVIGFLSEQDLLEKLVKVSYFCQDTHTVGDCMHPEVLSVSPELSIIELADLMKVGKPKAYPVIDNERLVGMITRTDVLRAIGKNLDDCFQHPV</sequence>
<accession>A0A066V1Q9</accession>
<name>A0A066V1Q9_9VIBR</name>
<keyword evidence="1 2" id="KW-0129">CBS domain</keyword>
<dbReference type="AlphaFoldDB" id="A0A066V1Q9"/>
<dbReference type="PROSITE" id="PS51371">
    <property type="entry name" value="CBS"/>
    <property type="match status" value="2"/>
</dbReference>
<dbReference type="EMBL" id="JFFR01000002">
    <property type="protein sequence ID" value="KDN30454.1"/>
    <property type="molecule type" value="Genomic_DNA"/>
</dbReference>
<evidence type="ECO:0000313" key="4">
    <source>
        <dbReference type="EMBL" id="KAB0286614.1"/>
    </source>
</evidence>
<dbReference type="Proteomes" id="UP000027219">
    <property type="component" value="Unassembled WGS sequence"/>
</dbReference>
<dbReference type="CDD" id="cd04629">
    <property type="entry name" value="CBS_pair_bac"/>
    <property type="match status" value="1"/>
</dbReference>
<gene>
    <name evidence="4" type="ORF">F2P58_18315</name>
    <name evidence="5" type="ORF">F2Z80_09195</name>
    <name evidence="6" type="ORF">VFDL14_06930</name>
</gene>
<dbReference type="Pfam" id="PF00571">
    <property type="entry name" value="CBS"/>
    <property type="match status" value="2"/>
</dbReference>
<dbReference type="Proteomes" id="UP000326687">
    <property type="component" value="Unassembled WGS sequence"/>
</dbReference>
<evidence type="ECO:0000256" key="1">
    <source>
        <dbReference type="ARBA" id="ARBA00023122"/>
    </source>
</evidence>
<evidence type="ECO:0000313" key="6">
    <source>
        <dbReference type="EMBL" id="KDN30454.1"/>
    </source>
</evidence>